<keyword evidence="2" id="KW-1185">Reference proteome</keyword>
<dbReference type="GO" id="GO:0006635">
    <property type="term" value="P:fatty acid beta-oxidation"/>
    <property type="evidence" value="ECO:0007669"/>
    <property type="project" value="TreeGrafter"/>
</dbReference>
<dbReference type="CDD" id="cd06558">
    <property type="entry name" value="crotonase-like"/>
    <property type="match status" value="1"/>
</dbReference>
<protein>
    <submittedName>
        <fullName evidence="1">Enoyl-CoA hydratase</fullName>
    </submittedName>
</protein>
<dbReference type="InterPro" id="IPR029045">
    <property type="entry name" value="ClpP/crotonase-like_dom_sf"/>
</dbReference>
<sequence>MPRGESPLVVADHGTHVLATLDRPEKRNAIDRELIEALHALCDKLERTPQTLILFGAGGNFAAGADIQQLLERRGPDALSGINTQAFMRVAALPMPVIAVLDGYALGGGAELAYAADIRVGTTALRVGNPETGFGILAGAGASWRLRDLVGESLASEMLLAGRILDGEAALAAGLITHLHETGDAALAAAIEIASSIAELDPQATRATKRVLRAPRDAHPAIDLAEQARLFDSEEKTRRMTAFLNRKRRQ</sequence>
<dbReference type="Pfam" id="PF00378">
    <property type="entry name" value="ECH_1"/>
    <property type="match status" value="1"/>
</dbReference>
<dbReference type="InterPro" id="IPR001753">
    <property type="entry name" value="Enoyl-CoA_hydra/iso"/>
</dbReference>
<name>A0A0D0HUR2_9MICO</name>
<dbReference type="PANTHER" id="PTHR11941">
    <property type="entry name" value="ENOYL-COA HYDRATASE-RELATED"/>
    <property type="match status" value="1"/>
</dbReference>
<dbReference type="SUPFAM" id="SSF52096">
    <property type="entry name" value="ClpP/crotonase"/>
    <property type="match status" value="1"/>
</dbReference>
<organism evidence="1 2">
    <name type="scientific">Leucobacter komagatae</name>
    <dbReference type="NCBI Taxonomy" id="55969"/>
    <lineage>
        <taxon>Bacteria</taxon>
        <taxon>Bacillati</taxon>
        <taxon>Actinomycetota</taxon>
        <taxon>Actinomycetes</taxon>
        <taxon>Micrococcales</taxon>
        <taxon>Microbacteriaceae</taxon>
        <taxon>Leucobacter</taxon>
    </lineage>
</organism>
<dbReference type="Gene3D" id="3.90.226.10">
    <property type="entry name" value="2-enoyl-CoA Hydratase, Chain A, domain 1"/>
    <property type="match status" value="1"/>
</dbReference>
<evidence type="ECO:0000313" key="2">
    <source>
        <dbReference type="Proteomes" id="UP000032120"/>
    </source>
</evidence>
<gene>
    <name evidence="1" type="ORF">SD72_15870</name>
</gene>
<proteinExistence type="predicted"/>
<evidence type="ECO:0000313" key="1">
    <source>
        <dbReference type="EMBL" id="KIP51371.1"/>
    </source>
</evidence>
<dbReference type="Proteomes" id="UP000032120">
    <property type="component" value="Unassembled WGS sequence"/>
</dbReference>
<dbReference type="AlphaFoldDB" id="A0A0D0HUR2"/>
<accession>A0A0D0HUR2</accession>
<dbReference type="PANTHER" id="PTHR11941:SF54">
    <property type="entry name" value="ENOYL-COA HYDRATASE, MITOCHONDRIAL"/>
    <property type="match status" value="1"/>
</dbReference>
<dbReference type="EMBL" id="JXSQ01000042">
    <property type="protein sequence ID" value="KIP51371.1"/>
    <property type="molecule type" value="Genomic_DNA"/>
</dbReference>
<dbReference type="GO" id="GO:0003824">
    <property type="term" value="F:catalytic activity"/>
    <property type="evidence" value="ECO:0007669"/>
    <property type="project" value="UniProtKB-ARBA"/>
</dbReference>
<comment type="caution">
    <text evidence="1">The sequence shown here is derived from an EMBL/GenBank/DDBJ whole genome shotgun (WGS) entry which is preliminary data.</text>
</comment>
<reference evidence="1 2" key="1">
    <citation type="submission" date="2015-01" db="EMBL/GenBank/DDBJ databases">
        <title>Draft genome sequence of Leucobacter komagatae strain VKM ST2845.</title>
        <authorList>
            <person name="Karlyshev A.V."/>
            <person name="Kudryashova E.B."/>
        </authorList>
    </citation>
    <scope>NUCLEOTIDE SEQUENCE [LARGE SCALE GENOMIC DNA]</scope>
    <source>
        <strain evidence="1 2">VKM ST2845</strain>
    </source>
</reference>